<organism evidence="1 2">
    <name type="scientific">Laetiporus sulphureus 93-53</name>
    <dbReference type="NCBI Taxonomy" id="1314785"/>
    <lineage>
        <taxon>Eukaryota</taxon>
        <taxon>Fungi</taxon>
        <taxon>Dikarya</taxon>
        <taxon>Basidiomycota</taxon>
        <taxon>Agaricomycotina</taxon>
        <taxon>Agaricomycetes</taxon>
        <taxon>Polyporales</taxon>
        <taxon>Laetiporus</taxon>
    </lineage>
</organism>
<dbReference type="RefSeq" id="XP_040757088.1">
    <property type="nucleotide sequence ID" value="XM_040903155.1"/>
</dbReference>
<proteinExistence type="predicted"/>
<dbReference type="AlphaFoldDB" id="A0A165ANH2"/>
<dbReference type="InParanoid" id="A0A165ANH2"/>
<dbReference type="STRING" id="1314785.A0A165ANH2"/>
<dbReference type="OrthoDB" id="3260031at2759"/>
<reference evidence="1 2" key="1">
    <citation type="journal article" date="2016" name="Mol. Biol. Evol.">
        <title>Comparative Genomics of Early-Diverging Mushroom-Forming Fungi Provides Insights into the Origins of Lignocellulose Decay Capabilities.</title>
        <authorList>
            <person name="Nagy L.G."/>
            <person name="Riley R."/>
            <person name="Tritt A."/>
            <person name="Adam C."/>
            <person name="Daum C."/>
            <person name="Floudas D."/>
            <person name="Sun H."/>
            <person name="Yadav J.S."/>
            <person name="Pangilinan J."/>
            <person name="Larsson K.H."/>
            <person name="Matsuura K."/>
            <person name="Barry K."/>
            <person name="Labutti K."/>
            <person name="Kuo R."/>
            <person name="Ohm R.A."/>
            <person name="Bhattacharya S.S."/>
            <person name="Shirouzu T."/>
            <person name="Yoshinaga Y."/>
            <person name="Martin F.M."/>
            <person name="Grigoriev I.V."/>
            <person name="Hibbett D.S."/>
        </authorList>
    </citation>
    <scope>NUCLEOTIDE SEQUENCE [LARGE SCALE GENOMIC DNA]</scope>
    <source>
        <strain evidence="1 2">93-53</strain>
    </source>
</reference>
<feature type="non-terminal residue" evidence="1">
    <location>
        <position position="1"/>
    </location>
</feature>
<dbReference type="Proteomes" id="UP000076871">
    <property type="component" value="Unassembled WGS sequence"/>
</dbReference>
<protein>
    <submittedName>
        <fullName evidence="1">Uncharacterized protein</fullName>
    </submittedName>
</protein>
<sequence length="79" mass="9383">IQTIAELRNYHREFLAITSFLIDKTRISKSECNRAFVRGFPPELWNQISQLLQLKQPDHYPDDPYSVNDIYEAAKFMLH</sequence>
<keyword evidence="2" id="KW-1185">Reference proteome</keyword>
<evidence type="ECO:0000313" key="2">
    <source>
        <dbReference type="Proteomes" id="UP000076871"/>
    </source>
</evidence>
<name>A0A165ANH2_9APHY</name>
<feature type="non-terminal residue" evidence="1">
    <location>
        <position position="79"/>
    </location>
</feature>
<evidence type="ECO:0000313" key="1">
    <source>
        <dbReference type="EMBL" id="KZS99347.1"/>
    </source>
</evidence>
<dbReference type="EMBL" id="KV428000">
    <property type="protein sequence ID" value="KZS99347.1"/>
    <property type="molecule type" value="Genomic_DNA"/>
</dbReference>
<dbReference type="GeneID" id="63820186"/>
<gene>
    <name evidence="1" type="ORF">LAESUDRAFT_610212</name>
</gene>
<accession>A0A165ANH2</accession>